<name>A0A8T2NDZ2_9TELE</name>
<keyword evidence="2" id="KW-1185">Reference proteome</keyword>
<dbReference type="EMBL" id="JAFBMS010000085">
    <property type="protein sequence ID" value="KAG9337540.1"/>
    <property type="molecule type" value="Genomic_DNA"/>
</dbReference>
<accession>A0A8T2NDZ2</accession>
<dbReference type="AlphaFoldDB" id="A0A8T2NDZ2"/>
<reference evidence="1" key="1">
    <citation type="thesis" date="2021" institute="BYU ScholarsArchive" country="Provo, UT, USA">
        <title>Applications of and Algorithms for Genome Assembly and Genomic Analyses with an Emphasis on Marine Teleosts.</title>
        <authorList>
            <person name="Pickett B.D."/>
        </authorList>
    </citation>
    <scope>NUCLEOTIDE SEQUENCE</scope>
    <source>
        <strain evidence="1">HI-2016</strain>
    </source>
</reference>
<comment type="caution">
    <text evidence="1">The sequence shown here is derived from an EMBL/GenBank/DDBJ whole genome shotgun (WGS) entry which is preliminary data.</text>
</comment>
<protein>
    <submittedName>
        <fullName evidence="1">Uncharacterized protein</fullName>
    </submittedName>
</protein>
<evidence type="ECO:0000313" key="2">
    <source>
        <dbReference type="Proteomes" id="UP000824540"/>
    </source>
</evidence>
<proteinExistence type="predicted"/>
<dbReference type="Proteomes" id="UP000824540">
    <property type="component" value="Unassembled WGS sequence"/>
</dbReference>
<sequence length="102" mass="11473">MPYKSRNLCFVINLTPTYRQLFCPVALRLWRLGPAATDRVQMLPAVRPLAFDGIMGSWPASLALSFHEDDAAGRPAYRPIAQTRGPRTCRKVLSESLRQEEG</sequence>
<organism evidence="1 2">
    <name type="scientific">Albula glossodonta</name>
    <name type="common">roundjaw bonefish</name>
    <dbReference type="NCBI Taxonomy" id="121402"/>
    <lineage>
        <taxon>Eukaryota</taxon>
        <taxon>Metazoa</taxon>
        <taxon>Chordata</taxon>
        <taxon>Craniata</taxon>
        <taxon>Vertebrata</taxon>
        <taxon>Euteleostomi</taxon>
        <taxon>Actinopterygii</taxon>
        <taxon>Neopterygii</taxon>
        <taxon>Teleostei</taxon>
        <taxon>Albuliformes</taxon>
        <taxon>Albulidae</taxon>
        <taxon>Albula</taxon>
    </lineage>
</organism>
<evidence type="ECO:0000313" key="1">
    <source>
        <dbReference type="EMBL" id="KAG9337540.1"/>
    </source>
</evidence>
<gene>
    <name evidence="1" type="ORF">JZ751_028557</name>
</gene>